<reference evidence="3" key="2">
    <citation type="journal article" date="2007" name="PLoS Biol.">
        <title>Survey sequencing and comparative analysis of the elephant shark (Callorhinchus milii) genome.</title>
        <authorList>
            <person name="Venkatesh B."/>
            <person name="Kirkness E.F."/>
            <person name="Loh Y.H."/>
            <person name="Halpern A.L."/>
            <person name="Lee A.P."/>
            <person name="Johnson J."/>
            <person name="Dandona N."/>
            <person name="Viswanathan L.D."/>
            <person name="Tay A."/>
            <person name="Venter J.C."/>
            <person name="Strausberg R.L."/>
            <person name="Brenner S."/>
        </authorList>
    </citation>
    <scope>NUCLEOTIDE SEQUENCE [LARGE SCALE GENOMIC DNA]</scope>
</reference>
<keyword evidence="1" id="KW-0812">Transmembrane</keyword>
<reference evidence="2" key="4">
    <citation type="submission" date="2025-08" db="UniProtKB">
        <authorList>
            <consortium name="Ensembl"/>
        </authorList>
    </citation>
    <scope>IDENTIFICATION</scope>
</reference>
<evidence type="ECO:0000256" key="1">
    <source>
        <dbReference type="SAM" id="Phobius"/>
    </source>
</evidence>
<keyword evidence="1" id="KW-0472">Membrane</keyword>
<dbReference type="STRING" id="7868.ENSCMIP00000033557"/>
<name>A0A4W3IVP8_CALMI</name>
<accession>A0A4W3IVP8</accession>
<sequence length="85" mass="10161">MSCLQTQSLHFTVYPAKHCDDSLYLSLSPYFVFLIPLFCFRQRFNPNVSEREAANFIIKVIQNCFLSNRSKTYDMIQYYQNQIPY</sequence>
<dbReference type="Proteomes" id="UP000314986">
    <property type="component" value="Unassembled WGS sequence"/>
</dbReference>
<proteinExistence type="predicted"/>
<dbReference type="Ensembl" id="ENSCMIT00000034065.1">
    <property type="protein sequence ID" value="ENSCMIP00000033557.1"/>
    <property type="gene ID" value="ENSCMIG00000014314.1"/>
</dbReference>
<evidence type="ECO:0000313" key="3">
    <source>
        <dbReference type="Proteomes" id="UP000314986"/>
    </source>
</evidence>
<reference evidence="2" key="5">
    <citation type="submission" date="2025-09" db="UniProtKB">
        <authorList>
            <consortium name="Ensembl"/>
        </authorList>
    </citation>
    <scope>IDENTIFICATION</scope>
</reference>
<keyword evidence="3" id="KW-1185">Reference proteome</keyword>
<keyword evidence="1" id="KW-1133">Transmembrane helix</keyword>
<reference evidence="3" key="1">
    <citation type="journal article" date="2006" name="Science">
        <title>Ancient noncoding elements conserved in the human genome.</title>
        <authorList>
            <person name="Venkatesh B."/>
            <person name="Kirkness E.F."/>
            <person name="Loh Y.H."/>
            <person name="Halpern A.L."/>
            <person name="Lee A.P."/>
            <person name="Johnson J."/>
            <person name="Dandona N."/>
            <person name="Viswanathan L.D."/>
            <person name="Tay A."/>
            <person name="Venter J.C."/>
            <person name="Strausberg R.L."/>
            <person name="Brenner S."/>
        </authorList>
    </citation>
    <scope>NUCLEOTIDE SEQUENCE [LARGE SCALE GENOMIC DNA]</scope>
</reference>
<feature type="transmembrane region" description="Helical" evidence="1">
    <location>
        <begin position="23"/>
        <end position="40"/>
    </location>
</feature>
<dbReference type="InParanoid" id="A0A4W3IVP8"/>
<organism evidence="2 3">
    <name type="scientific">Callorhinchus milii</name>
    <name type="common">Ghost shark</name>
    <dbReference type="NCBI Taxonomy" id="7868"/>
    <lineage>
        <taxon>Eukaryota</taxon>
        <taxon>Metazoa</taxon>
        <taxon>Chordata</taxon>
        <taxon>Craniata</taxon>
        <taxon>Vertebrata</taxon>
        <taxon>Chondrichthyes</taxon>
        <taxon>Holocephali</taxon>
        <taxon>Chimaeriformes</taxon>
        <taxon>Callorhinchidae</taxon>
        <taxon>Callorhinchus</taxon>
    </lineage>
</organism>
<reference evidence="3" key="3">
    <citation type="journal article" date="2014" name="Nature">
        <title>Elephant shark genome provides unique insights into gnathostome evolution.</title>
        <authorList>
            <consortium name="International Elephant Shark Genome Sequencing Consortium"/>
            <person name="Venkatesh B."/>
            <person name="Lee A.P."/>
            <person name="Ravi V."/>
            <person name="Maurya A.K."/>
            <person name="Lian M.M."/>
            <person name="Swann J.B."/>
            <person name="Ohta Y."/>
            <person name="Flajnik M.F."/>
            <person name="Sutoh Y."/>
            <person name="Kasahara M."/>
            <person name="Hoon S."/>
            <person name="Gangu V."/>
            <person name="Roy S.W."/>
            <person name="Irimia M."/>
            <person name="Korzh V."/>
            <person name="Kondrychyn I."/>
            <person name="Lim Z.W."/>
            <person name="Tay B.H."/>
            <person name="Tohari S."/>
            <person name="Kong K.W."/>
            <person name="Ho S."/>
            <person name="Lorente-Galdos B."/>
            <person name="Quilez J."/>
            <person name="Marques-Bonet T."/>
            <person name="Raney B.J."/>
            <person name="Ingham P.W."/>
            <person name="Tay A."/>
            <person name="Hillier L.W."/>
            <person name="Minx P."/>
            <person name="Boehm T."/>
            <person name="Wilson R.K."/>
            <person name="Brenner S."/>
            <person name="Warren W.C."/>
        </authorList>
    </citation>
    <scope>NUCLEOTIDE SEQUENCE [LARGE SCALE GENOMIC DNA]</scope>
</reference>
<dbReference type="AlphaFoldDB" id="A0A4W3IVP8"/>
<evidence type="ECO:0000313" key="2">
    <source>
        <dbReference type="Ensembl" id="ENSCMIP00000033557.1"/>
    </source>
</evidence>
<protein>
    <submittedName>
        <fullName evidence="2">Uncharacterized protein</fullName>
    </submittedName>
</protein>